<sequence length="284" mass="30263">MKVYYLLVSACCVWIAPAQSQFYYSHYTPLTQISPYFPQPYLPALPAVSPLAYTLPQSQAGSTSAASVTYNIPSAPSSEFRGFGYRTDFQNGGSATVFYVTGAEAENLRNFKDFPNFRKNVLESPVGKARSLASDIIDVNAVPDAGEKIQSVLQPVDFQKIFETLTPGIVNFYSNFPAATVPLDVALKIANGTSNVTTTTTTAAPEEAQAAESVVNAKVVINDVDNIIKANETSESTTVSEAPQASSTTEAAAETKSTESSSTGEEKSTASNEEATTVETTTQV</sequence>
<dbReference type="AlphaFoldDB" id="A0AA38HR62"/>
<evidence type="ECO:0000313" key="4">
    <source>
        <dbReference type="Proteomes" id="UP001168821"/>
    </source>
</evidence>
<gene>
    <name evidence="3" type="ORF">Zmor_002920</name>
</gene>
<feature type="compositionally biased region" description="Low complexity" evidence="1">
    <location>
        <begin position="240"/>
        <end position="284"/>
    </location>
</feature>
<protein>
    <submittedName>
        <fullName evidence="3">Uncharacterized protein</fullName>
    </submittedName>
</protein>
<dbReference type="Proteomes" id="UP001168821">
    <property type="component" value="Unassembled WGS sequence"/>
</dbReference>
<reference evidence="3" key="1">
    <citation type="journal article" date="2023" name="G3 (Bethesda)">
        <title>Whole genome assemblies of Zophobas morio and Tenebrio molitor.</title>
        <authorList>
            <person name="Kaur S."/>
            <person name="Stinson S.A."/>
            <person name="diCenzo G.C."/>
        </authorList>
    </citation>
    <scope>NUCLEOTIDE SEQUENCE</scope>
    <source>
        <strain evidence="3">QUZm001</strain>
    </source>
</reference>
<evidence type="ECO:0000256" key="2">
    <source>
        <dbReference type="SAM" id="SignalP"/>
    </source>
</evidence>
<name>A0AA38HR62_9CUCU</name>
<organism evidence="3 4">
    <name type="scientific">Zophobas morio</name>
    <dbReference type="NCBI Taxonomy" id="2755281"/>
    <lineage>
        <taxon>Eukaryota</taxon>
        <taxon>Metazoa</taxon>
        <taxon>Ecdysozoa</taxon>
        <taxon>Arthropoda</taxon>
        <taxon>Hexapoda</taxon>
        <taxon>Insecta</taxon>
        <taxon>Pterygota</taxon>
        <taxon>Neoptera</taxon>
        <taxon>Endopterygota</taxon>
        <taxon>Coleoptera</taxon>
        <taxon>Polyphaga</taxon>
        <taxon>Cucujiformia</taxon>
        <taxon>Tenebrionidae</taxon>
        <taxon>Zophobas</taxon>
    </lineage>
</organism>
<keyword evidence="2" id="KW-0732">Signal</keyword>
<comment type="caution">
    <text evidence="3">The sequence shown here is derived from an EMBL/GenBank/DDBJ whole genome shotgun (WGS) entry which is preliminary data.</text>
</comment>
<proteinExistence type="predicted"/>
<dbReference type="EMBL" id="JALNTZ010000010">
    <property type="protein sequence ID" value="KAJ3639569.1"/>
    <property type="molecule type" value="Genomic_DNA"/>
</dbReference>
<feature type="signal peptide" evidence="2">
    <location>
        <begin position="1"/>
        <end position="20"/>
    </location>
</feature>
<feature type="chain" id="PRO_5041239148" evidence="2">
    <location>
        <begin position="21"/>
        <end position="284"/>
    </location>
</feature>
<evidence type="ECO:0000313" key="3">
    <source>
        <dbReference type="EMBL" id="KAJ3639569.1"/>
    </source>
</evidence>
<evidence type="ECO:0000256" key="1">
    <source>
        <dbReference type="SAM" id="MobiDB-lite"/>
    </source>
</evidence>
<feature type="region of interest" description="Disordered" evidence="1">
    <location>
        <begin position="232"/>
        <end position="284"/>
    </location>
</feature>
<accession>A0AA38HR62</accession>
<keyword evidence="4" id="KW-1185">Reference proteome</keyword>